<name>I9JHC9_9BACE</name>
<evidence type="ECO:0000313" key="3">
    <source>
        <dbReference type="Proteomes" id="UP000003566"/>
    </source>
</evidence>
<dbReference type="EMBL" id="AGXE01000014">
    <property type="protein sequence ID" value="EIY86199.1"/>
    <property type="molecule type" value="Genomic_DNA"/>
</dbReference>
<dbReference type="InterPro" id="IPR018631">
    <property type="entry name" value="AAA-ATPase-like_dom"/>
</dbReference>
<evidence type="ECO:0000259" key="1">
    <source>
        <dbReference type="Pfam" id="PF09820"/>
    </source>
</evidence>
<comment type="caution">
    <text evidence="2">The sequence shown here is derived from an EMBL/GenBank/DDBJ whole genome shotgun (WGS) entry which is preliminary data.</text>
</comment>
<evidence type="ECO:0000313" key="2">
    <source>
        <dbReference type="EMBL" id="EIY86199.1"/>
    </source>
</evidence>
<accession>I9JHC9</accession>
<dbReference type="HOGENOM" id="CLU_033403_2_0_10"/>
<proteinExistence type="predicted"/>
<dbReference type="Pfam" id="PF09820">
    <property type="entry name" value="AAA-ATPase_like"/>
    <property type="match status" value="1"/>
</dbReference>
<gene>
    <name evidence="2" type="ORF">HMPREF1074_02608</name>
</gene>
<dbReference type="PANTHER" id="PTHR34825">
    <property type="entry name" value="CONSERVED PROTEIN, WITH A WEAK D-GALACTARATE DEHYDRATASE/ALTRONATE HYDROLASE DOMAIN"/>
    <property type="match status" value="1"/>
</dbReference>
<dbReference type="AlphaFoldDB" id="I9JHC9"/>
<sequence>MEYVSSERKLLPYGMMNFADIRLDNYYYVDKTSFIPVIEQSDRFFFFIRPRRFGKSLTLNMLQHYYDVRTRDKFDALFGDLYIGKHPTRDRNSYLVLYLNFSGISGELHNYRQGLDAHCNTSFDYFCDIYAEYLPKGIKEVLNEKAGAVEQLDYLYHQCELAGQQIYLFIDEYDHFTNAILSDAESIHRYTEETHKEGYLRAFFNRVKAGTYSSIKRCFITGVSPVTMDDLTSGFNIGTNYSLTPKFNAMMGFTEDEVREMLTYYSTKAPFHHTVDKLIELMKPWYDNYCFAQECYDQPTLYNSNMVLYFVKNYIDNNGKAPRNMIESNIRIDYEKLRMLIRKDKEFAHDASIIQTLVSQGYITGELKDGFPAANIVDSDNFVSLLYYFGMLTVSGTYKGKTKLIIPNQVVREQLYTYLLNTYNEADLSFNNHEKDELSSALAYDGAWQSYFDYIADCLKRYASQRDKQKGESFVHGFTLAMTAQNRFYRPISEADTQSGYVDIFLSPMLEIYPDMNHSYIIELKYARYKDPESRVEELRAEAIAQTNRYADTDRVKNAIGTTQLHKIVVVYKGMEMRVCEEVNS</sequence>
<feature type="domain" description="AAA-ATPase-like" evidence="1">
    <location>
        <begin position="12"/>
        <end position="232"/>
    </location>
</feature>
<organism evidence="2 3">
    <name type="scientific">Bacteroides xylanisolvens CL03T12C04</name>
    <dbReference type="NCBI Taxonomy" id="997892"/>
    <lineage>
        <taxon>Bacteria</taxon>
        <taxon>Pseudomonadati</taxon>
        <taxon>Bacteroidota</taxon>
        <taxon>Bacteroidia</taxon>
        <taxon>Bacteroidales</taxon>
        <taxon>Bacteroidaceae</taxon>
        <taxon>Bacteroides</taxon>
    </lineage>
</organism>
<dbReference type="RefSeq" id="WP_008023677.1">
    <property type="nucleotide sequence ID" value="NZ_JAGHEF010000003.1"/>
</dbReference>
<dbReference type="Pfam" id="PF08011">
    <property type="entry name" value="PDDEXK_9"/>
    <property type="match status" value="1"/>
</dbReference>
<dbReference type="PATRIC" id="fig|997892.3.peg.2678"/>
<dbReference type="InterPro" id="IPR012547">
    <property type="entry name" value="PDDEXK_9"/>
</dbReference>
<protein>
    <recommendedName>
        <fullName evidence="1">AAA-ATPase-like domain-containing protein</fullName>
    </recommendedName>
</protein>
<reference evidence="2 3" key="1">
    <citation type="submission" date="2012-02" db="EMBL/GenBank/DDBJ databases">
        <title>The Genome Sequence of Bacteroides xylanisolvens CL03T12C04.</title>
        <authorList>
            <consortium name="The Broad Institute Genome Sequencing Platform"/>
            <person name="Earl A."/>
            <person name="Ward D."/>
            <person name="Feldgarden M."/>
            <person name="Gevers D."/>
            <person name="Zitomersky N.L."/>
            <person name="Coyne M.J."/>
            <person name="Comstock L.E."/>
            <person name="Young S.K."/>
            <person name="Zeng Q."/>
            <person name="Gargeya S."/>
            <person name="Fitzgerald M."/>
            <person name="Haas B."/>
            <person name="Abouelleil A."/>
            <person name="Alvarado L."/>
            <person name="Arachchi H.M."/>
            <person name="Berlin A."/>
            <person name="Chapman S.B."/>
            <person name="Gearin G."/>
            <person name="Goldberg J."/>
            <person name="Griggs A."/>
            <person name="Gujja S."/>
            <person name="Hansen M."/>
            <person name="Heiman D."/>
            <person name="Howarth C."/>
            <person name="Larimer J."/>
            <person name="Lui A."/>
            <person name="MacDonald P.J.P."/>
            <person name="McCowen C."/>
            <person name="Montmayeur A."/>
            <person name="Murphy C."/>
            <person name="Neiman D."/>
            <person name="Pearson M."/>
            <person name="Priest M."/>
            <person name="Roberts A."/>
            <person name="Saif S."/>
            <person name="Shea T."/>
            <person name="Sisk P."/>
            <person name="Stolte C."/>
            <person name="Sykes S."/>
            <person name="Wortman J."/>
            <person name="Nusbaum C."/>
            <person name="Birren B."/>
        </authorList>
    </citation>
    <scope>NUCLEOTIDE SEQUENCE [LARGE SCALE GENOMIC DNA]</scope>
    <source>
        <strain evidence="2 3">CL03T12C04</strain>
    </source>
</reference>
<dbReference type="PANTHER" id="PTHR34825:SF2">
    <property type="entry name" value="AAA-ATPASE-LIKE DOMAIN-CONTAINING PROTEIN"/>
    <property type="match status" value="1"/>
</dbReference>
<dbReference type="Proteomes" id="UP000003566">
    <property type="component" value="Unassembled WGS sequence"/>
</dbReference>